<dbReference type="PANTHER" id="PTHR11220:SF1">
    <property type="entry name" value="HEME-BINDING PROTEIN 2"/>
    <property type="match status" value="1"/>
</dbReference>
<comment type="caution">
    <text evidence="1">The sequence shown here is derived from an EMBL/GenBank/DDBJ whole genome shotgun (WGS) entry which is preliminary data.</text>
</comment>
<evidence type="ECO:0000313" key="1">
    <source>
        <dbReference type="EMBL" id="ROR64722.1"/>
    </source>
</evidence>
<reference evidence="1 2" key="1">
    <citation type="submission" date="2018-11" db="EMBL/GenBank/DDBJ databases">
        <title>Sequencing the genomes of 1000 actinobacteria strains.</title>
        <authorList>
            <person name="Klenk H.-P."/>
        </authorList>
    </citation>
    <scope>NUCLEOTIDE SEQUENCE [LARGE SCALE GENOMIC DNA]</scope>
    <source>
        <strain evidence="1 2">DSM 9580</strain>
    </source>
</reference>
<dbReference type="AlphaFoldDB" id="A0A3N2APU7"/>
<dbReference type="InterPro" id="IPR006917">
    <property type="entry name" value="SOUL_heme-bd"/>
</dbReference>
<dbReference type="PANTHER" id="PTHR11220">
    <property type="entry name" value="HEME-BINDING PROTEIN-RELATED"/>
    <property type="match status" value="1"/>
</dbReference>
<proteinExistence type="predicted"/>
<sequence>MTEQQPYSVVSVHVGYEVRVYPAHLLAQVDAAGSFFEAGNRGFGSLIRYITASNISMRAPVIQAPRAEKTYTVSFVMPAGATGVPAPTDASVRTVEVSERRVAARRFSGGSNETRFQQNADALQAALARDGRAAEGPVYFARYDPPWKPGFLKRNEALVALA</sequence>
<dbReference type="EMBL" id="RKHJ01000001">
    <property type="protein sequence ID" value="ROR64722.1"/>
    <property type="molecule type" value="Genomic_DNA"/>
</dbReference>
<dbReference type="OrthoDB" id="2156220at2"/>
<evidence type="ECO:0000313" key="2">
    <source>
        <dbReference type="Proteomes" id="UP000275456"/>
    </source>
</evidence>
<dbReference type="RefSeq" id="WP_123695900.1">
    <property type="nucleotide sequence ID" value="NZ_RKHJ01000001.1"/>
</dbReference>
<protein>
    <submittedName>
        <fullName evidence="1">SOUL heme-binding protein</fullName>
    </submittedName>
</protein>
<gene>
    <name evidence="1" type="ORF">EDD26_0068</name>
</gene>
<keyword evidence="2" id="KW-1185">Reference proteome</keyword>
<name>A0A3N2APU7_9MICO</name>
<dbReference type="Proteomes" id="UP000275456">
    <property type="component" value="Unassembled WGS sequence"/>
</dbReference>
<dbReference type="InterPro" id="IPR011256">
    <property type="entry name" value="Reg_factor_effector_dom_sf"/>
</dbReference>
<dbReference type="SUPFAM" id="SSF55136">
    <property type="entry name" value="Probable bacterial effector-binding domain"/>
    <property type="match status" value="1"/>
</dbReference>
<accession>A0A3N2APU7</accession>
<dbReference type="Gene3D" id="3.20.80.10">
    <property type="entry name" value="Regulatory factor, effector binding domain"/>
    <property type="match status" value="1"/>
</dbReference>
<dbReference type="Pfam" id="PF04832">
    <property type="entry name" value="SOUL"/>
    <property type="match status" value="1"/>
</dbReference>
<organism evidence="1 2">
    <name type="scientific">Agrococcus jenensis</name>
    <dbReference type="NCBI Taxonomy" id="46353"/>
    <lineage>
        <taxon>Bacteria</taxon>
        <taxon>Bacillati</taxon>
        <taxon>Actinomycetota</taxon>
        <taxon>Actinomycetes</taxon>
        <taxon>Micrococcales</taxon>
        <taxon>Microbacteriaceae</taxon>
        <taxon>Agrococcus</taxon>
    </lineage>
</organism>